<sequence>MVHDMLTDADILYLSKNIQGAI</sequence>
<dbReference type="AlphaFoldDB" id="A0A0A9AKA0"/>
<dbReference type="EMBL" id="GBRH01250383">
    <property type="protein sequence ID" value="JAD47512.1"/>
    <property type="molecule type" value="Transcribed_RNA"/>
</dbReference>
<protein>
    <submittedName>
        <fullName evidence="1">Uncharacterized protein</fullName>
    </submittedName>
</protein>
<accession>A0A0A9AKA0</accession>
<proteinExistence type="predicted"/>
<organism evidence="1">
    <name type="scientific">Arundo donax</name>
    <name type="common">Giant reed</name>
    <name type="synonym">Donax arundinaceus</name>
    <dbReference type="NCBI Taxonomy" id="35708"/>
    <lineage>
        <taxon>Eukaryota</taxon>
        <taxon>Viridiplantae</taxon>
        <taxon>Streptophyta</taxon>
        <taxon>Embryophyta</taxon>
        <taxon>Tracheophyta</taxon>
        <taxon>Spermatophyta</taxon>
        <taxon>Magnoliopsida</taxon>
        <taxon>Liliopsida</taxon>
        <taxon>Poales</taxon>
        <taxon>Poaceae</taxon>
        <taxon>PACMAD clade</taxon>
        <taxon>Arundinoideae</taxon>
        <taxon>Arundineae</taxon>
        <taxon>Arundo</taxon>
    </lineage>
</organism>
<name>A0A0A9AKA0_ARUDO</name>
<reference evidence="1" key="1">
    <citation type="submission" date="2014-09" db="EMBL/GenBank/DDBJ databases">
        <authorList>
            <person name="Magalhaes I.L.F."/>
            <person name="Oliveira U."/>
            <person name="Santos F.R."/>
            <person name="Vidigal T.H.D.A."/>
            <person name="Brescovit A.D."/>
            <person name="Santos A.J."/>
        </authorList>
    </citation>
    <scope>NUCLEOTIDE SEQUENCE</scope>
    <source>
        <tissue evidence="1">Shoot tissue taken approximately 20 cm above the soil surface</tissue>
    </source>
</reference>
<evidence type="ECO:0000313" key="1">
    <source>
        <dbReference type="EMBL" id="JAD47512.1"/>
    </source>
</evidence>
<reference evidence="1" key="2">
    <citation type="journal article" date="2015" name="Data Brief">
        <title>Shoot transcriptome of the giant reed, Arundo donax.</title>
        <authorList>
            <person name="Barrero R.A."/>
            <person name="Guerrero F.D."/>
            <person name="Moolhuijzen P."/>
            <person name="Goolsby J.A."/>
            <person name="Tidwell J."/>
            <person name="Bellgard S.E."/>
            <person name="Bellgard M.I."/>
        </authorList>
    </citation>
    <scope>NUCLEOTIDE SEQUENCE</scope>
    <source>
        <tissue evidence="1">Shoot tissue taken approximately 20 cm above the soil surface</tissue>
    </source>
</reference>